<dbReference type="RefSeq" id="WP_036944880.1">
    <property type="nucleotide sequence ID" value="NZ_JQKC01000037.1"/>
</dbReference>
<keyword evidence="2" id="KW-1185">Reference proteome</keyword>
<gene>
    <name evidence="1" type="ORF">Bccel_4464</name>
</gene>
<evidence type="ECO:0000313" key="2">
    <source>
        <dbReference type="Proteomes" id="UP000036923"/>
    </source>
</evidence>
<dbReference type="AlphaFoldDB" id="A0A0L6JU44"/>
<dbReference type="InterPro" id="IPR025533">
    <property type="entry name" value="DUF4419"/>
</dbReference>
<name>A0A0L6JU44_9FIRM</name>
<reference evidence="2" key="1">
    <citation type="submission" date="2015-07" db="EMBL/GenBank/DDBJ databases">
        <title>Near-Complete Genome Sequence of the Cellulolytic Bacterium Bacteroides (Pseudobacteroides) cellulosolvens ATCC 35603.</title>
        <authorList>
            <person name="Dassa B."/>
            <person name="Utturkar S.M."/>
            <person name="Klingeman D.M."/>
            <person name="Hurt R.A."/>
            <person name="Keller M."/>
            <person name="Xu J."/>
            <person name="Reddy Y.H.K."/>
            <person name="Borovok I."/>
            <person name="Grinberg I.R."/>
            <person name="Lamed R."/>
            <person name="Zhivin O."/>
            <person name="Bayer E.A."/>
            <person name="Brown S.D."/>
        </authorList>
    </citation>
    <scope>NUCLEOTIDE SEQUENCE [LARGE SCALE GENOMIC DNA]</scope>
    <source>
        <strain evidence="2">DSM 2933</strain>
    </source>
</reference>
<evidence type="ECO:0000313" key="1">
    <source>
        <dbReference type="EMBL" id="KNY29190.1"/>
    </source>
</evidence>
<proteinExistence type="predicted"/>
<comment type="caution">
    <text evidence="1">The sequence shown here is derived from an EMBL/GenBank/DDBJ whole genome shotgun (WGS) entry which is preliminary data.</text>
</comment>
<dbReference type="PANTHER" id="PTHR31252">
    <property type="entry name" value="DUF4419 DOMAIN-CONTAINING PROTEIN"/>
    <property type="match status" value="1"/>
</dbReference>
<dbReference type="OrthoDB" id="9806766at2"/>
<sequence length="355" mass="40860">MIIIDIPIRDKSDSIYDAEIDIKQYNNQKFIESITGETISIQFMSRNRLMVPGKYGGLKSNSLMLQSVHMAFADHIPISLDPEVIWYMITYEVAQHIKKNPKKYAGVFNGDPENKKEIVIIDDTLVYNFQSNWLRTINSFKQPLEDHISRDVIDLFVPSFSVTTVETQTAVLVSFMDAIQKYYDFTVVTRCHIPKVRLDGEVDDWKKLIDSTKRLSKVFDSLKNYFDDMIPVLEKLYKTAAGLEFDESFWTSIYKYEDASGGPYITGWITVFFAHEKNRNGELELRDNFDWVKLINGNMYSGVTYSSFPSNISVIPFKWDYIGTIIPMHFAAGIMGIDWDGFLCPKLGVGVIELE</sequence>
<dbReference type="eggNOG" id="ENOG502ZS2M">
    <property type="taxonomic scope" value="Bacteria"/>
</dbReference>
<protein>
    <recommendedName>
        <fullName evidence="3">DUF4419 domain-containing protein</fullName>
    </recommendedName>
</protein>
<dbReference type="Proteomes" id="UP000036923">
    <property type="component" value="Unassembled WGS sequence"/>
</dbReference>
<dbReference type="Pfam" id="PF14388">
    <property type="entry name" value="DUF4419"/>
    <property type="match status" value="1"/>
</dbReference>
<dbReference type="STRING" id="398512.Bccel_4464"/>
<dbReference type="EMBL" id="LGTC01000001">
    <property type="protein sequence ID" value="KNY29190.1"/>
    <property type="molecule type" value="Genomic_DNA"/>
</dbReference>
<accession>A0A0L6JU44</accession>
<dbReference type="PANTHER" id="PTHR31252:SF11">
    <property type="entry name" value="DUF4419 DOMAIN-CONTAINING PROTEIN"/>
    <property type="match status" value="1"/>
</dbReference>
<evidence type="ECO:0008006" key="3">
    <source>
        <dbReference type="Google" id="ProtNLM"/>
    </source>
</evidence>
<organism evidence="1 2">
    <name type="scientific">Pseudobacteroides cellulosolvens ATCC 35603 = DSM 2933</name>
    <dbReference type="NCBI Taxonomy" id="398512"/>
    <lineage>
        <taxon>Bacteria</taxon>
        <taxon>Bacillati</taxon>
        <taxon>Bacillota</taxon>
        <taxon>Clostridia</taxon>
        <taxon>Eubacteriales</taxon>
        <taxon>Oscillospiraceae</taxon>
        <taxon>Pseudobacteroides</taxon>
    </lineage>
</organism>